<evidence type="ECO:0000313" key="2">
    <source>
        <dbReference type="EMBL" id="NIR76776.1"/>
    </source>
</evidence>
<dbReference type="CDD" id="cd00093">
    <property type="entry name" value="HTH_XRE"/>
    <property type="match status" value="1"/>
</dbReference>
<dbReference type="AlphaFoldDB" id="A0AAE4ZCI4"/>
<protein>
    <submittedName>
        <fullName evidence="2">Helix-turn-helix transcriptional regulator</fullName>
    </submittedName>
</protein>
<accession>A0AAE4ZCI4</accession>
<dbReference type="EMBL" id="JAACAK010000148">
    <property type="protein sequence ID" value="NIR76776.1"/>
    <property type="molecule type" value="Genomic_DNA"/>
</dbReference>
<dbReference type="Proteomes" id="UP000702544">
    <property type="component" value="Unassembled WGS sequence"/>
</dbReference>
<dbReference type="SUPFAM" id="SSF47413">
    <property type="entry name" value="lambda repressor-like DNA-binding domains"/>
    <property type="match status" value="1"/>
</dbReference>
<evidence type="ECO:0000259" key="1">
    <source>
        <dbReference type="PROSITE" id="PS50943"/>
    </source>
</evidence>
<name>A0AAE4ZCI4_9BACT</name>
<dbReference type="SMART" id="SM00530">
    <property type="entry name" value="HTH_XRE"/>
    <property type="match status" value="1"/>
</dbReference>
<dbReference type="Pfam" id="PF01381">
    <property type="entry name" value="HTH_3"/>
    <property type="match status" value="1"/>
</dbReference>
<dbReference type="InterPro" id="IPR010982">
    <property type="entry name" value="Lambda_DNA-bd_dom_sf"/>
</dbReference>
<reference evidence="2 3" key="1">
    <citation type="submission" date="2020-01" db="EMBL/GenBank/DDBJ databases">
        <title>Genomes assembled from Gulf of Kutch pelagic sediment metagenomes.</title>
        <authorList>
            <person name="Chandrashekar M."/>
            <person name="Mahajan M.S."/>
            <person name="Dave K.J."/>
            <person name="Vatsa P."/>
            <person name="Nathani N.M."/>
        </authorList>
    </citation>
    <scope>NUCLEOTIDE SEQUENCE [LARGE SCALE GENOMIC DNA]</scope>
    <source>
        <strain evidence="2">KS3-K002</strain>
    </source>
</reference>
<dbReference type="InterPro" id="IPR001387">
    <property type="entry name" value="Cro/C1-type_HTH"/>
</dbReference>
<evidence type="ECO:0000313" key="3">
    <source>
        <dbReference type="Proteomes" id="UP000702544"/>
    </source>
</evidence>
<gene>
    <name evidence="2" type="ORF">GWO12_16995</name>
</gene>
<proteinExistence type="predicted"/>
<feature type="domain" description="HTH cro/C1-type" evidence="1">
    <location>
        <begin position="10"/>
        <end position="65"/>
    </location>
</feature>
<sequence>MAQTQFGTWLERMMEEKGVSVEELARAAGIDPKTVQNIISGNIKRPPDDRLEGFAEALGVSLETVKRQLPKSLR</sequence>
<organism evidence="2 3">
    <name type="scientific">Candidatus Kutchimonas denitrificans</name>
    <dbReference type="NCBI Taxonomy" id="3056748"/>
    <lineage>
        <taxon>Bacteria</taxon>
        <taxon>Pseudomonadati</taxon>
        <taxon>Gemmatimonadota</taxon>
        <taxon>Gemmatimonadia</taxon>
        <taxon>Candidatus Palauibacterales</taxon>
        <taxon>Candidatus Palauibacteraceae</taxon>
        <taxon>Candidatus Kutchimonas</taxon>
    </lineage>
</organism>
<dbReference type="GO" id="GO:0003677">
    <property type="term" value="F:DNA binding"/>
    <property type="evidence" value="ECO:0007669"/>
    <property type="project" value="InterPro"/>
</dbReference>
<comment type="caution">
    <text evidence="2">The sequence shown here is derived from an EMBL/GenBank/DDBJ whole genome shotgun (WGS) entry which is preliminary data.</text>
</comment>
<dbReference type="PROSITE" id="PS50943">
    <property type="entry name" value="HTH_CROC1"/>
    <property type="match status" value="1"/>
</dbReference>
<dbReference type="Gene3D" id="1.10.260.40">
    <property type="entry name" value="lambda repressor-like DNA-binding domains"/>
    <property type="match status" value="1"/>
</dbReference>